<feature type="compositionally biased region" description="Low complexity" evidence="1">
    <location>
        <begin position="501"/>
        <end position="510"/>
    </location>
</feature>
<reference evidence="3" key="1">
    <citation type="submission" date="2016-07" db="EMBL/GenBank/DDBJ databases">
        <title>Multiple horizontal gene transfer events from other fungi enriched the ability of initially mycotrophic Trichoderma (Ascomycota) to feed on dead plant biomass.</title>
        <authorList>
            <consortium name="DOE Joint Genome Institute"/>
            <person name="Atanasova L."/>
            <person name="Chenthamara K."/>
            <person name="Zhang J."/>
            <person name="Grujic M."/>
            <person name="Henrissat B."/>
            <person name="Kuo A."/>
            <person name="Aerts A."/>
            <person name="Salamov A."/>
            <person name="Lipzen A."/>
            <person name="Labutti K."/>
            <person name="Barry K."/>
            <person name="Miao Y."/>
            <person name="Rahimi M.J."/>
            <person name="Shen Q."/>
            <person name="Grigoriev I.V."/>
            <person name="Kubicek C.P."/>
            <person name="Druzhinina I.S."/>
        </authorList>
    </citation>
    <scope>NUCLEOTIDE SEQUENCE [LARGE SCALE GENOMIC DNA]</scope>
    <source>
        <strain evidence="3">TUCIM 6016</strain>
    </source>
</reference>
<gene>
    <name evidence="2" type="ORF">BBK36DRAFT_1204500</name>
</gene>
<dbReference type="PANTHER" id="PTHR35391">
    <property type="entry name" value="C2H2-TYPE DOMAIN-CONTAINING PROTEIN-RELATED"/>
    <property type="match status" value="1"/>
</dbReference>
<dbReference type="GeneID" id="36605430"/>
<feature type="region of interest" description="Disordered" evidence="1">
    <location>
        <begin position="422"/>
        <end position="448"/>
    </location>
</feature>
<evidence type="ECO:0000313" key="3">
    <source>
        <dbReference type="Proteomes" id="UP000241546"/>
    </source>
</evidence>
<feature type="region of interest" description="Disordered" evidence="1">
    <location>
        <begin position="187"/>
        <end position="207"/>
    </location>
</feature>
<keyword evidence="3" id="KW-1185">Reference proteome</keyword>
<evidence type="ECO:0008006" key="4">
    <source>
        <dbReference type="Google" id="ProtNLM"/>
    </source>
</evidence>
<dbReference type="AlphaFoldDB" id="A0A2T4B7D0"/>
<proteinExistence type="predicted"/>
<accession>A0A2T4B7D0</accession>
<dbReference type="Proteomes" id="UP000241546">
    <property type="component" value="Unassembled WGS sequence"/>
</dbReference>
<dbReference type="PANTHER" id="PTHR35391:SF7">
    <property type="entry name" value="C2H2-TYPE DOMAIN-CONTAINING PROTEIN"/>
    <property type="match status" value="1"/>
</dbReference>
<feature type="compositionally biased region" description="Acidic residues" evidence="1">
    <location>
        <begin position="533"/>
        <end position="544"/>
    </location>
</feature>
<feature type="compositionally biased region" description="Polar residues" evidence="1">
    <location>
        <begin position="259"/>
        <end position="271"/>
    </location>
</feature>
<dbReference type="EMBL" id="KZ680215">
    <property type="protein sequence ID" value="PTB65210.1"/>
    <property type="molecule type" value="Genomic_DNA"/>
</dbReference>
<organism evidence="2 3">
    <name type="scientific">Trichoderma citrinoviride</name>
    <dbReference type="NCBI Taxonomy" id="58853"/>
    <lineage>
        <taxon>Eukaryota</taxon>
        <taxon>Fungi</taxon>
        <taxon>Dikarya</taxon>
        <taxon>Ascomycota</taxon>
        <taxon>Pezizomycotina</taxon>
        <taxon>Sordariomycetes</taxon>
        <taxon>Hypocreomycetidae</taxon>
        <taxon>Hypocreales</taxon>
        <taxon>Hypocreaceae</taxon>
        <taxon>Trichoderma</taxon>
    </lineage>
</organism>
<protein>
    <recommendedName>
        <fullName evidence="4">C2H2-type domain-containing protein</fullName>
    </recommendedName>
</protein>
<evidence type="ECO:0000256" key="1">
    <source>
        <dbReference type="SAM" id="MobiDB-lite"/>
    </source>
</evidence>
<feature type="region of interest" description="Disordered" evidence="1">
    <location>
        <begin position="486"/>
        <end position="555"/>
    </location>
</feature>
<feature type="non-terminal residue" evidence="2">
    <location>
        <position position="555"/>
    </location>
</feature>
<sequence length="555" mass="62670">MDEECIDSSEPIFELASECEQLFSQQVSRLRHEADANATKAVGEFQQRFSAWAAFLGVFAVPKMCLDRKLQHHLTDFDPASPSRSHLRISVESLRGIQGAIERLHHLGGTIQLSSEASQAVRISKFASGFDSSSFAQFARLAISSLYPDASPSLLEHLARAMTDMYHEFHYRRSRRARLRARPPVALSPINEESAPSNQPSSWRVDPAPVTAYPPTMAFHRQQPRPIVRSHLGARSHQSRDSKPTSLDSQEFRRRFSQHQDGSVKSKTRSILTKSMAYPPQSEDNLVCDWCFSPLSEDESKGENWRKHLNEDFKPFVCISEKCSESLNRFATSRAWFRHMVETHGQHWHRQVHLPAWYICPLCNTQDSTYTRASELSGHLLKLHRDVFTEQQIQIIVHQSRLRAPRSQDICPLCCLSMNDGQGSDEDDHDTNHGSTERTAPDGQAPSFQNRPALHLEAIAKHVASHLQGIMLLTLRVMVLEFAPESSADDKGLSGSTDGGLSRLSSTRQLSQHEAHETEASSPSQIQEHADMDIDDPFLEESIPDCEHDVNWQDV</sequence>
<feature type="compositionally biased region" description="Basic and acidic residues" evidence="1">
    <location>
        <begin position="430"/>
        <end position="440"/>
    </location>
</feature>
<name>A0A2T4B7D0_9HYPO</name>
<feature type="compositionally biased region" description="Basic and acidic residues" evidence="1">
    <location>
        <begin position="545"/>
        <end position="555"/>
    </location>
</feature>
<dbReference type="RefSeq" id="XP_024748530.1">
    <property type="nucleotide sequence ID" value="XM_024897312.1"/>
</dbReference>
<evidence type="ECO:0000313" key="2">
    <source>
        <dbReference type="EMBL" id="PTB65210.1"/>
    </source>
</evidence>
<feature type="region of interest" description="Disordered" evidence="1">
    <location>
        <begin position="231"/>
        <end position="271"/>
    </location>
</feature>
<dbReference type="OrthoDB" id="195446at2759"/>